<name>A0ABQ6IVQ2_9MICO</name>
<accession>A0ABQ6IVQ2</accession>
<dbReference type="PANTHER" id="PTHR10668">
    <property type="entry name" value="PHYTOENE DEHYDROGENASE"/>
    <property type="match status" value="1"/>
</dbReference>
<comment type="caution">
    <text evidence="1">The sequence shown here is derived from an EMBL/GenBank/DDBJ whole genome shotgun (WGS) entry which is preliminary data.</text>
</comment>
<dbReference type="PANTHER" id="PTHR10668:SF105">
    <property type="entry name" value="DEHYDROGENASE-RELATED"/>
    <property type="match status" value="1"/>
</dbReference>
<sequence>MPAGLRARLDHFVWDLPTVKIDYRLAEPMPWTARNARGAGVVHIGRDVPGLVEWSAELEAGRIPEQPFALMGQMTSIDPSRSPAGTEALWLYTHLPRGVTDEAASARTVEHSEAMLDRFAPDWRDLVIERIVRTPRTLQEANANLGEGAVGGGTQQLLQQALWRPVTGLGGPRTHIPGLYLGSAAIHPGGGVHGGCGYMAARAALTDSGRLGSGVGRLWSGALRGIYADADPAWVGTGRATTAQRR</sequence>
<evidence type="ECO:0000313" key="2">
    <source>
        <dbReference type="Proteomes" id="UP001157126"/>
    </source>
</evidence>
<keyword evidence="2" id="KW-1185">Reference proteome</keyword>
<protein>
    <submittedName>
        <fullName evidence="1">Uncharacterized protein</fullName>
    </submittedName>
</protein>
<dbReference type="EMBL" id="BSUO01000001">
    <property type="protein sequence ID" value="GMA42025.1"/>
    <property type="molecule type" value="Genomic_DNA"/>
</dbReference>
<evidence type="ECO:0000313" key="1">
    <source>
        <dbReference type="EMBL" id="GMA42025.1"/>
    </source>
</evidence>
<reference evidence="2" key="1">
    <citation type="journal article" date="2019" name="Int. J. Syst. Evol. Microbiol.">
        <title>The Global Catalogue of Microorganisms (GCM) 10K type strain sequencing project: providing services to taxonomists for standard genome sequencing and annotation.</title>
        <authorList>
            <consortium name="The Broad Institute Genomics Platform"/>
            <consortium name="The Broad Institute Genome Sequencing Center for Infectious Disease"/>
            <person name="Wu L."/>
            <person name="Ma J."/>
        </authorList>
    </citation>
    <scope>NUCLEOTIDE SEQUENCE [LARGE SCALE GENOMIC DNA]</scope>
    <source>
        <strain evidence="2">NBRC 113072</strain>
    </source>
</reference>
<dbReference type="Proteomes" id="UP001157126">
    <property type="component" value="Unassembled WGS sequence"/>
</dbReference>
<proteinExistence type="predicted"/>
<gene>
    <name evidence="1" type="ORF">GCM10025883_40700</name>
</gene>
<organism evidence="1 2">
    <name type="scientific">Mobilicoccus caccae</name>
    <dbReference type="NCBI Taxonomy" id="1859295"/>
    <lineage>
        <taxon>Bacteria</taxon>
        <taxon>Bacillati</taxon>
        <taxon>Actinomycetota</taxon>
        <taxon>Actinomycetes</taxon>
        <taxon>Micrococcales</taxon>
        <taxon>Dermatophilaceae</taxon>
        <taxon>Mobilicoccus</taxon>
    </lineage>
</organism>